<dbReference type="GO" id="GO:0004475">
    <property type="term" value="F:mannose-1-phosphate guanylyltransferase (GTP) activity"/>
    <property type="evidence" value="ECO:0007669"/>
    <property type="project" value="TreeGrafter"/>
</dbReference>
<dbReference type="EMBL" id="PUEJ01000006">
    <property type="protein sequence ID" value="PRH86384.1"/>
    <property type="molecule type" value="Genomic_DNA"/>
</dbReference>
<dbReference type="SUPFAM" id="SSF53448">
    <property type="entry name" value="Nucleotide-diphospho-sugar transferases"/>
    <property type="match status" value="1"/>
</dbReference>
<dbReference type="PANTHER" id="PTHR46390">
    <property type="entry name" value="MANNOSE-1-PHOSPHATE GUANYLYLTRANSFERASE"/>
    <property type="match status" value="1"/>
</dbReference>
<dbReference type="OrthoDB" id="9806359at2"/>
<evidence type="ECO:0000313" key="2">
    <source>
        <dbReference type="EMBL" id="PRH86384.1"/>
    </source>
</evidence>
<evidence type="ECO:0000259" key="1">
    <source>
        <dbReference type="Pfam" id="PF00483"/>
    </source>
</evidence>
<feature type="domain" description="Nucleotidyl transferase" evidence="1">
    <location>
        <begin position="13"/>
        <end position="106"/>
    </location>
</feature>
<dbReference type="InterPro" id="IPR051161">
    <property type="entry name" value="Mannose-6P_isomerase_type2"/>
</dbReference>
<protein>
    <recommendedName>
        <fullName evidence="1">Nucleotidyl transferase domain-containing protein</fullName>
    </recommendedName>
</protein>
<proteinExistence type="predicted"/>
<dbReference type="PANTHER" id="PTHR46390:SF1">
    <property type="entry name" value="MANNOSE-1-PHOSPHATE GUANYLYLTRANSFERASE"/>
    <property type="match status" value="1"/>
</dbReference>
<accession>A0A2S9QAM0</accession>
<dbReference type="GO" id="GO:0009298">
    <property type="term" value="P:GDP-mannose biosynthetic process"/>
    <property type="evidence" value="ECO:0007669"/>
    <property type="project" value="TreeGrafter"/>
</dbReference>
<evidence type="ECO:0000313" key="3">
    <source>
        <dbReference type="Proteomes" id="UP000237682"/>
    </source>
</evidence>
<dbReference type="InterPro" id="IPR029044">
    <property type="entry name" value="Nucleotide-diphossugar_trans"/>
</dbReference>
<keyword evidence="3" id="KW-1185">Reference proteome</keyword>
<sequence>MKFKREPTKPIRPLIMCGGSGIRLWPASRSERPRQFPPLFGALSTFQETLRRVAEPGLFGRPVIVTTKDHRFRVADQLEALGIEADVLMEPQTRDSGPAILAGVRHNREAS</sequence>
<dbReference type="Proteomes" id="UP000237682">
    <property type="component" value="Unassembled WGS sequence"/>
</dbReference>
<name>A0A2S9QAM0_9HYPH</name>
<comment type="caution">
    <text evidence="2">The sequence shown here is derived from an EMBL/GenBank/DDBJ whole genome shotgun (WGS) entry which is preliminary data.</text>
</comment>
<dbReference type="Gene3D" id="3.90.550.10">
    <property type="entry name" value="Spore Coat Polysaccharide Biosynthesis Protein SpsA, Chain A"/>
    <property type="match status" value="1"/>
</dbReference>
<dbReference type="AlphaFoldDB" id="A0A2S9QAM0"/>
<dbReference type="InterPro" id="IPR005835">
    <property type="entry name" value="NTP_transferase_dom"/>
</dbReference>
<dbReference type="Pfam" id="PF00483">
    <property type="entry name" value="NTP_transferase"/>
    <property type="match status" value="1"/>
</dbReference>
<gene>
    <name evidence="2" type="ORF">C5L14_19120</name>
</gene>
<reference evidence="2 3" key="1">
    <citation type="submission" date="2018-02" db="EMBL/GenBank/DDBJ databases">
        <title>Whole genome sequencing of endophytic bacterium.</title>
        <authorList>
            <person name="Eedara R."/>
            <person name="Podile A.R."/>
        </authorList>
    </citation>
    <scope>NUCLEOTIDE SEQUENCE [LARGE SCALE GENOMIC DNA]</scope>
    <source>
        <strain evidence="2 3">RP1T</strain>
    </source>
</reference>
<organism evidence="2 3">
    <name type="scientific">Labrys okinawensis</name>
    <dbReference type="NCBI Taxonomy" id="346911"/>
    <lineage>
        <taxon>Bacteria</taxon>
        <taxon>Pseudomonadati</taxon>
        <taxon>Pseudomonadota</taxon>
        <taxon>Alphaproteobacteria</taxon>
        <taxon>Hyphomicrobiales</taxon>
        <taxon>Xanthobacteraceae</taxon>
        <taxon>Labrys</taxon>
    </lineage>
</organism>